<feature type="transmembrane region" description="Helical" evidence="1">
    <location>
        <begin position="24"/>
        <end position="49"/>
    </location>
</feature>
<reference evidence="2 3" key="1">
    <citation type="submission" date="2015-04" db="EMBL/GenBank/DDBJ databases">
        <title>Complete genome sequence of Schizopora paradoxa KUC8140, a cosmopolitan wood degrader in East Asia.</title>
        <authorList>
            <consortium name="DOE Joint Genome Institute"/>
            <person name="Min B."/>
            <person name="Park H."/>
            <person name="Jang Y."/>
            <person name="Kim J.-J."/>
            <person name="Kim K.H."/>
            <person name="Pangilinan J."/>
            <person name="Lipzen A."/>
            <person name="Riley R."/>
            <person name="Grigoriev I.V."/>
            <person name="Spatafora J.W."/>
            <person name="Choi I.-G."/>
        </authorList>
    </citation>
    <scope>NUCLEOTIDE SEQUENCE [LARGE SCALE GENOMIC DNA]</scope>
    <source>
        <strain evidence="2 3">KUC8140</strain>
    </source>
</reference>
<sequence>MQKSTTNTSVTLQESSTVAPTVNIIALVVFATPLSPLLFPYLIFFELLLTDSASRARNP</sequence>
<keyword evidence="1" id="KW-0812">Transmembrane</keyword>
<proteinExistence type="predicted"/>
<dbReference type="EMBL" id="KQ086439">
    <property type="protein sequence ID" value="KLO04768.1"/>
    <property type="molecule type" value="Genomic_DNA"/>
</dbReference>
<dbReference type="AlphaFoldDB" id="A0A0H2R5L4"/>
<evidence type="ECO:0000313" key="3">
    <source>
        <dbReference type="Proteomes" id="UP000053477"/>
    </source>
</evidence>
<protein>
    <submittedName>
        <fullName evidence="2">Uncharacterized protein</fullName>
    </submittedName>
</protein>
<evidence type="ECO:0000256" key="1">
    <source>
        <dbReference type="SAM" id="Phobius"/>
    </source>
</evidence>
<accession>A0A0H2R5L4</accession>
<keyword evidence="1" id="KW-0472">Membrane</keyword>
<name>A0A0H2R5L4_9AGAM</name>
<evidence type="ECO:0000313" key="2">
    <source>
        <dbReference type="EMBL" id="KLO04768.1"/>
    </source>
</evidence>
<dbReference type="InParanoid" id="A0A0H2R5L4"/>
<gene>
    <name evidence="2" type="ORF">SCHPADRAFT_911442</name>
</gene>
<keyword evidence="1" id="KW-1133">Transmembrane helix</keyword>
<organism evidence="2 3">
    <name type="scientific">Schizopora paradoxa</name>
    <dbReference type="NCBI Taxonomy" id="27342"/>
    <lineage>
        <taxon>Eukaryota</taxon>
        <taxon>Fungi</taxon>
        <taxon>Dikarya</taxon>
        <taxon>Basidiomycota</taxon>
        <taxon>Agaricomycotina</taxon>
        <taxon>Agaricomycetes</taxon>
        <taxon>Hymenochaetales</taxon>
        <taxon>Schizoporaceae</taxon>
        <taxon>Schizopora</taxon>
    </lineage>
</organism>
<dbReference type="Proteomes" id="UP000053477">
    <property type="component" value="Unassembled WGS sequence"/>
</dbReference>
<keyword evidence="3" id="KW-1185">Reference proteome</keyword>